<gene>
    <name evidence="4" type="ORF">WCD41_07650</name>
</gene>
<keyword evidence="5" id="KW-1185">Reference proteome</keyword>
<name>A0ABU8N1P6_9PSEU</name>
<evidence type="ECO:0000313" key="4">
    <source>
        <dbReference type="EMBL" id="MEJ2886324.1"/>
    </source>
</evidence>
<dbReference type="InterPro" id="IPR019262">
    <property type="entry name" value="DUF2272"/>
</dbReference>
<sequence>MTRPLTWDWAESFAAPADEVRTVPETTWSTAPSVFRPAGEEPEAEEPEAEELGEEGESGEVELAEWELAASPVEEEAFPSGVTLSPATGATGKDQEHWDPNGTGLPLLATGSAVRSRRLAPNFTVGELVSSGGRAAEVARISPALVRCLQAVRDRVGKPVTVSSGYRSWARNVELYRGRGQTPTKSRHCSGQAADISVAGMSGLDLAKALLDACGRDVAVGIGATYAHVDVRGTWARWSYASGDAARRDIAAIDAHRAGAPAKPAPAPGRVYGPPAPGAAPPSAGSLRARIVEVAQREPARWGTRTETDPAMTAVLQEYYRAVPDVPLPSASDLQSGSWQSGHPWSAVFISWVMRQAGAGPSFVYSTAHRVYVAAAKKNAEAGDTANPFWAYPVEKITPDLGDLVCADREGSAGCGGVTYATIDNGTAWPTHCDVVTSVDRAARRITAIGGNVGDRVKVKSFDLDAQGFLLPQQPGERCRMFAVVKVRDGTATQRELEDTELEEEALARAVRLNSSYSGARGWPGHRAAAGLLGGASPTSRVFAQTVARWQRRRGLTPDGVVGPDTGEEVSRVLGGVGHPPSEPPG</sequence>
<dbReference type="RefSeq" id="WP_337712810.1">
    <property type="nucleotide sequence ID" value="NZ_JBBEGL010000002.1"/>
</dbReference>
<dbReference type="EMBL" id="JBBEGL010000002">
    <property type="protein sequence ID" value="MEJ2886324.1"/>
    <property type="molecule type" value="Genomic_DNA"/>
</dbReference>
<feature type="domain" description="DUF2272" evidence="3">
    <location>
        <begin position="339"/>
        <end position="473"/>
    </location>
</feature>
<reference evidence="4 5" key="1">
    <citation type="submission" date="2024-03" db="EMBL/GenBank/DDBJ databases">
        <title>Actinomycetospora sp. OC33-EN06, a novel actinomycete isolated from wild orchid (Aerides multiflora).</title>
        <authorList>
            <person name="Suriyachadkun C."/>
        </authorList>
    </citation>
    <scope>NUCLEOTIDE SEQUENCE [LARGE SCALE GENOMIC DNA]</scope>
    <source>
        <strain evidence="4 5">OC33-EN06</strain>
    </source>
</reference>
<evidence type="ECO:0000259" key="2">
    <source>
        <dbReference type="Pfam" id="PF08291"/>
    </source>
</evidence>
<comment type="caution">
    <text evidence="4">The sequence shown here is derived from an EMBL/GenBank/DDBJ whole genome shotgun (WGS) entry which is preliminary data.</text>
</comment>
<dbReference type="InterPro" id="IPR009045">
    <property type="entry name" value="Zn_M74/Hedgehog-like"/>
</dbReference>
<evidence type="ECO:0000256" key="1">
    <source>
        <dbReference type="SAM" id="MobiDB-lite"/>
    </source>
</evidence>
<feature type="compositionally biased region" description="Acidic residues" evidence="1">
    <location>
        <begin position="40"/>
        <end position="60"/>
    </location>
</feature>
<protein>
    <submittedName>
        <fullName evidence="4">DUF2272 domain-containing protein</fullName>
    </submittedName>
</protein>
<organism evidence="4 5">
    <name type="scientific">Actinomycetospora aeridis</name>
    <dbReference type="NCBI Taxonomy" id="3129231"/>
    <lineage>
        <taxon>Bacteria</taxon>
        <taxon>Bacillati</taxon>
        <taxon>Actinomycetota</taxon>
        <taxon>Actinomycetes</taxon>
        <taxon>Pseudonocardiales</taxon>
        <taxon>Pseudonocardiaceae</taxon>
        <taxon>Actinomycetospora</taxon>
    </lineage>
</organism>
<dbReference type="Pfam" id="PF10030">
    <property type="entry name" value="DUF2272"/>
    <property type="match status" value="1"/>
</dbReference>
<feature type="region of interest" description="Disordered" evidence="1">
    <location>
        <begin position="18"/>
        <end position="60"/>
    </location>
</feature>
<feature type="region of interest" description="Disordered" evidence="1">
    <location>
        <begin position="75"/>
        <end position="103"/>
    </location>
</feature>
<dbReference type="Pfam" id="PF08291">
    <property type="entry name" value="Peptidase_M15_3"/>
    <property type="match status" value="1"/>
</dbReference>
<evidence type="ECO:0000313" key="5">
    <source>
        <dbReference type="Proteomes" id="UP001370100"/>
    </source>
</evidence>
<dbReference type="SUPFAM" id="SSF55166">
    <property type="entry name" value="Hedgehog/DD-peptidase"/>
    <property type="match status" value="1"/>
</dbReference>
<feature type="region of interest" description="Disordered" evidence="1">
    <location>
        <begin position="555"/>
        <end position="586"/>
    </location>
</feature>
<feature type="domain" description="Peptidase M15A C-terminal" evidence="2">
    <location>
        <begin position="123"/>
        <end position="230"/>
    </location>
</feature>
<dbReference type="Proteomes" id="UP001370100">
    <property type="component" value="Unassembled WGS sequence"/>
</dbReference>
<accession>A0ABU8N1P6</accession>
<dbReference type="InterPro" id="IPR013230">
    <property type="entry name" value="Peptidase_M15A_C"/>
</dbReference>
<proteinExistence type="predicted"/>
<evidence type="ECO:0000259" key="3">
    <source>
        <dbReference type="Pfam" id="PF10030"/>
    </source>
</evidence>
<dbReference type="Gene3D" id="3.30.1380.10">
    <property type="match status" value="1"/>
</dbReference>